<dbReference type="PANTHER" id="PTHR22748:SF6">
    <property type="entry name" value="DNA-(APURINIC OR APYRIMIDINIC SITE) ENDONUCLEASE"/>
    <property type="match status" value="1"/>
</dbReference>
<dbReference type="GO" id="GO:0003906">
    <property type="term" value="F:DNA-(apurinic or apyrimidinic site) endonuclease activity"/>
    <property type="evidence" value="ECO:0007669"/>
    <property type="project" value="TreeGrafter"/>
</dbReference>
<evidence type="ECO:0000256" key="2">
    <source>
        <dbReference type="ARBA" id="ARBA00007092"/>
    </source>
</evidence>
<dbReference type="Gene3D" id="3.60.10.10">
    <property type="entry name" value="Endonuclease/exonuclease/phosphatase"/>
    <property type="match status" value="1"/>
</dbReference>
<feature type="domain" description="Endonuclease/exonuclease/phosphatase" evidence="6">
    <location>
        <begin position="12"/>
        <end position="242"/>
    </location>
</feature>
<evidence type="ECO:0000313" key="7">
    <source>
        <dbReference type="EMBL" id="SVB34832.1"/>
    </source>
</evidence>
<keyword evidence="3" id="KW-0479">Metal-binding</keyword>
<dbReference type="GO" id="GO:0046872">
    <property type="term" value="F:metal ion binding"/>
    <property type="evidence" value="ECO:0007669"/>
    <property type="project" value="UniProtKB-KW"/>
</dbReference>
<evidence type="ECO:0000256" key="1">
    <source>
        <dbReference type="ARBA" id="ARBA00001946"/>
    </source>
</evidence>
<dbReference type="GO" id="GO:0006284">
    <property type="term" value="P:base-excision repair"/>
    <property type="evidence" value="ECO:0007669"/>
    <property type="project" value="TreeGrafter"/>
</dbReference>
<organism evidence="7">
    <name type="scientific">marine metagenome</name>
    <dbReference type="NCBI Taxonomy" id="408172"/>
    <lineage>
        <taxon>unclassified sequences</taxon>
        <taxon>metagenomes</taxon>
        <taxon>ecological metagenomes</taxon>
    </lineage>
</organism>
<dbReference type="CDD" id="cd09087">
    <property type="entry name" value="Ape1-like_AP-endo"/>
    <property type="match status" value="1"/>
</dbReference>
<dbReference type="NCBIfam" id="TIGR00633">
    <property type="entry name" value="xth"/>
    <property type="match status" value="1"/>
</dbReference>
<dbReference type="PROSITE" id="PS51435">
    <property type="entry name" value="AP_NUCLEASE_F1_4"/>
    <property type="match status" value="1"/>
</dbReference>
<name>A0A382D9X2_9ZZZZ</name>
<dbReference type="PROSITE" id="PS00726">
    <property type="entry name" value="AP_NUCLEASE_F1_1"/>
    <property type="match status" value="1"/>
</dbReference>
<dbReference type="NCBIfam" id="TIGR00195">
    <property type="entry name" value="exoDNase_III"/>
    <property type="match status" value="1"/>
</dbReference>
<accession>A0A382D9X2</accession>
<dbReference type="InterPro" id="IPR020847">
    <property type="entry name" value="AP_endonuclease_F1_BS"/>
</dbReference>
<protein>
    <recommendedName>
        <fullName evidence="6">Endonuclease/exonuclease/phosphatase domain-containing protein</fullName>
    </recommendedName>
</protein>
<evidence type="ECO:0000256" key="3">
    <source>
        <dbReference type="ARBA" id="ARBA00022723"/>
    </source>
</evidence>
<sequence length="250" mass="28793">VNGIRAAIKKGFLDFVEIHNPDILCLQETKAHPEQVELELPQYPYKYWNWAEKKGYSGTTIFSKIKPLDAVNGLDIAKHDSEGRVITLEFQDYYLVNVYTPNAKRELTRLPYRCQEWDSDFLEFVCSLEKSKPVIFCGDLNVAHAEIDLANPKSNKTTKSSPGNAGFTDVEREGFDNIVSRGFIDTFREFNSEPGNYSWWSYRANARERNIGWRIDYFCLSPKLRPKLQNSIILPEVMGSDHAPIQMELN</sequence>
<gene>
    <name evidence="7" type="ORF">METZ01_LOCUS187686</name>
</gene>
<dbReference type="GO" id="GO:0008081">
    <property type="term" value="F:phosphoric diester hydrolase activity"/>
    <property type="evidence" value="ECO:0007669"/>
    <property type="project" value="TreeGrafter"/>
</dbReference>
<keyword evidence="5" id="KW-0460">Magnesium</keyword>
<evidence type="ECO:0000256" key="4">
    <source>
        <dbReference type="ARBA" id="ARBA00022801"/>
    </source>
</evidence>
<comment type="cofactor">
    <cofactor evidence="1">
        <name>Mg(2+)</name>
        <dbReference type="ChEBI" id="CHEBI:18420"/>
    </cofactor>
</comment>
<reference evidence="7" key="1">
    <citation type="submission" date="2018-05" db="EMBL/GenBank/DDBJ databases">
        <authorList>
            <person name="Lanie J.A."/>
            <person name="Ng W.-L."/>
            <person name="Kazmierczak K.M."/>
            <person name="Andrzejewski T.M."/>
            <person name="Davidsen T.M."/>
            <person name="Wayne K.J."/>
            <person name="Tettelin H."/>
            <person name="Glass J.I."/>
            <person name="Rusch D."/>
            <person name="Podicherti R."/>
            <person name="Tsui H.-C.T."/>
            <person name="Winkler M.E."/>
        </authorList>
    </citation>
    <scope>NUCLEOTIDE SEQUENCE</scope>
</reference>
<dbReference type="Pfam" id="PF03372">
    <property type="entry name" value="Exo_endo_phos"/>
    <property type="match status" value="1"/>
</dbReference>
<feature type="non-terminal residue" evidence="7">
    <location>
        <position position="1"/>
    </location>
</feature>
<dbReference type="InterPro" id="IPR004808">
    <property type="entry name" value="AP_endonuc_1"/>
</dbReference>
<dbReference type="InterPro" id="IPR005135">
    <property type="entry name" value="Endo/exonuclease/phosphatase"/>
</dbReference>
<dbReference type="AlphaFoldDB" id="A0A382D9X2"/>
<evidence type="ECO:0000256" key="5">
    <source>
        <dbReference type="ARBA" id="ARBA00022842"/>
    </source>
</evidence>
<dbReference type="InterPro" id="IPR036691">
    <property type="entry name" value="Endo/exonu/phosph_ase_sf"/>
</dbReference>
<evidence type="ECO:0000259" key="6">
    <source>
        <dbReference type="Pfam" id="PF03372"/>
    </source>
</evidence>
<dbReference type="EMBL" id="UINC01038188">
    <property type="protein sequence ID" value="SVB34832.1"/>
    <property type="molecule type" value="Genomic_DNA"/>
</dbReference>
<dbReference type="SUPFAM" id="SSF56219">
    <property type="entry name" value="DNase I-like"/>
    <property type="match status" value="1"/>
</dbReference>
<comment type="similarity">
    <text evidence="2">Belongs to the DNA repair enzymes AP/ExoA family.</text>
</comment>
<dbReference type="GO" id="GO:0008311">
    <property type="term" value="F:double-stranded DNA 3'-5' DNA exonuclease activity"/>
    <property type="evidence" value="ECO:0007669"/>
    <property type="project" value="TreeGrafter"/>
</dbReference>
<keyword evidence="4" id="KW-0378">Hydrolase</keyword>
<proteinExistence type="inferred from homology"/>
<dbReference type="PANTHER" id="PTHR22748">
    <property type="entry name" value="AP ENDONUCLEASE"/>
    <property type="match status" value="1"/>
</dbReference>
<dbReference type="GO" id="GO:0003677">
    <property type="term" value="F:DNA binding"/>
    <property type="evidence" value="ECO:0007669"/>
    <property type="project" value="InterPro"/>
</dbReference>